<accession>A0A0F9GK12</accession>
<comment type="caution">
    <text evidence="1">The sequence shown here is derived from an EMBL/GenBank/DDBJ whole genome shotgun (WGS) entry which is preliminary data.</text>
</comment>
<protein>
    <submittedName>
        <fullName evidence="1">Uncharacterized protein</fullName>
    </submittedName>
</protein>
<gene>
    <name evidence="1" type="ORF">LCGC14_1900940</name>
</gene>
<sequence length="84" mass="9946">MRNPFQKVFCEECEHCMLEIKPHYSKEEQLEYAKCKASPRKSGKAGLCRALARELDYYFCTTNRTWPFSFPFCFKYKAKEADNG</sequence>
<dbReference type="EMBL" id="LAZR01019907">
    <property type="protein sequence ID" value="KKL90816.1"/>
    <property type="molecule type" value="Genomic_DNA"/>
</dbReference>
<proteinExistence type="predicted"/>
<dbReference type="AlphaFoldDB" id="A0A0F9GK12"/>
<organism evidence="1">
    <name type="scientific">marine sediment metagenome</name>
    <dbReference type="NCBI Taxonomy" id="412755"/>
    <lineage>
        <taxon>unclassified sequences</taxon>
        <taxon>metagenomes</taxon>
        <taxon>ecological metagenomes</taxon>
    </lineage>
</organism>
<reference evidence="1" key="1">
    <citation type="journal article" date="2015" name="Nature">
        <title>Complex archaea that bridge the gap between prokaryotes and eukaryotes.</title>
        <authorList>
            <person name="Spang A."/>
            <person name="Saw J.H."/>
            <person name="Jorgensen S.L."/>
            <person name="Zaremba-Niedzwiedzka K."/>
            <person name="Martijn J."/>
            <person name="Lind A.E."/>
            <person name="van Eijk R."/>
            <person name="Schleper C."/>
            <person name="Guy L."/>
            <person name="Ettema T.J."/>
        </authorList>
    </citation>
    <scope>NUCLEOTIDE SEQUENCE</scope>
</reference>
<evidence type="ECO:0000313" key="1">
    <source>
        <dbReference type="EMBL" id="KKL90816.1"/>
    </source>
</evidence>
<name>A0A0F9GK12_9ZZZZ</name>